<dbReference type="PANTHER" id="PTHR36966:SF1">
    <property type="entry name" value="REP-ASSOCIATED TYROSINE TRANSPOSASE"/>
    <property type="match status" value="1"/>
</dbReference>
<sequence>MPYNSEIHHRHSIRLPKYDYSNSGAYFITICAQNRECLFGKIVAGNMILNEAGKMIQSVWNEMPQFYYGIEIDAFQIMPNHIHGIIIIKNKFKLFVGAGPRACPNINSGPRACPNINSGPRTCPIGQPQNITGQPQGVAPTGTAMSLCDVVHRFKTLTTKKYIDGVKNNYWPPFYNKLWQRNYYEHIIRNEKSLNYIQEYILNNPYNWEQDKLFFS</sequence>
<dbReference type="SUPFAM" id="SSF143422">
    <property type="entry name" value="Transposase IS200-like"/>
    <property type="match status" value="1"/>
</dbReference>
<accession>A0A2M6WAG1</accession>
<dbReference type="Proteomes" id="UP000231464">
    <property type="component" value="Unassembled WGS sequence"/>
</dbReference>
<dbReference type="InterPro" id="IPR036515">
    <property type="entry name" value="Transposase_17_sf"/>
</dbReference>
<comment type="caution">
    <text evidence="2">The sequence shown here is derived from an EMBL/GenBank/DDBJ whole genome shotgun (WGS) entry which is preliminary data.</text>
</comment>
<dbReference type="PANTHER" id="PTHR36966">
    <property type="entry name" value="REP-ASSOCIATED TYROSINE TRANSPOSASE"/>
    <property type="match status" value="1"/>
</dbReference>
<dbReference type="SMART" id="SM01321">
    <property type="entry name" value="Y1_Tnp"/>
    <property type="match status" value="1"/>
</dbReference>
<dbReference type="AlphaFoldDB" id="A0A2M6WAG1"/>
<dbReference type="GO" id="GO:0006313">
    <property type="term" value="P:DNA transposition"/>
    <property type="evidence" value="ECO:0007669"/>
    <property type="project" value="InterPro"/>
</dbReference>
<proteinExistence type="predicted"/>
<dbReference type="GO" id="GO:0043565">
    <property type="term" value="F:sequence-specific DNA binding"/>
    <property type="evidence" value="ECO:0007669"/>
    <property type="project" value="TreeGrafter"/>
</dbReference>
<feature type="domain" description="Transposase IS200-like" evidence="1">
    <location>
        <begin position="21"/>
        <end position="204"/>
    </location>
</feature>
<name>A0A2M6WAG1_9BACT</name>
<organism evidence="2 3">
    <name type="scientific">Candidatus Kuenenbacteria bacterium CG10_big_fil_rev_8_21_14_0_10_36_11</name>
    <dbReference type="NCBI Taxonomy" id="1974618"/>
    <lineage>
        <taxon>Bacteria</taxon>
        <taxon>Candidatus Kueneniibacteriota</taxon>
    </lineage>
</organism>
<dbReference type="EMBL" id="PFBP01000038">
    <property type="protein sequence ID" value="PIT89741.1"/>
    <property type="molecule type" value="Genomic_DNA"/>
</dbReference>
<evidence type="ECO:0000259" key="1">
    <source>
        <dbReference type="SMART" id="SM01321"/>
    </source>
</evidence>
<dbReference type="InterPro" id="IPR002686">
    <property type="entry name" value="Transposase_17"/>
</dbReference>
<evidence type="ECO:0000313" key="3">
    <source>
        <dbReference type="Proteomes" id="UP000231464"/>
    </source>
</evidence>
<reference evidence="3" key="1">
    <citation type="submission" date="2017-09" db="EMBL/GenBank/DDBJ databases">
        <title>Depth-based differentiation of microbial function through sediment-hosted aquifers and enrichment of novel symbionts in the deep terrestrial subsurface.</title>
        <authorList>
            <person name="Probst A.J."/>
            <person name="Ladd B."/>
            <person name="Jarett J.K."/>
            <person name="Geller-Mcgrath D.E."/>
            <person name="Sieber C.M.K."/>
            <person name="Emerson J.B."/>
            <person name="Anantharaman K."/>
            <person name="Thomas B.C."/>
            <person name="Malmstrom R."/>
            <person name="Stieglmeier M."/>
            <person name="Klingl A."/>
            <person name="Woyke T."/>
            <person name="Ryan C.M."/>
            <person name="Banfield J.F."/>
        </authorList>
    </citation>
    <scope>NUCLEOTIDE SEQUENCE [LARGE SCALE GENOMIC DNA]</scope>
</reference>
<evidence type="ECO:0000313" key="2">
    <source>
        <dbReference type="EMBL" id="PIT89741.1"/>
    </source>
</evidence>
<dbReference type="GO" id="GO:0004803">
    <property type="term" value="F:transposase activity"/>
    <property type="evidence" value="ECO:0007669"/>
    <property type="project" value="InterPro"/>
</dbReference>
<dbReference type="InterPro" id="IPR052715">
    <property type="entry name" value="RAYT_transposase"/>
</dbReference>
<dbReference type="Gene3D" id="3.30.70.1290">
    <property type="entry name" value="Transposase IS200-like"/>
    <property type="match status" value="1"/>
</dbReference>
<protein>
    <recommendedName>
        <fullName evidence="1">Transposase IS200-like domain-containing protein</fullName>
    </recommendedName>
</protein>
<gene>
    <name evidence="2" type="ORF">COU23_02290</name>
</gene>